<dbReference type="PANTHER" id="PTHR45745">
    <property type="entry name" value="PHOSPHOMANNOMUTASE 45A"/>
    <property type="match status" value="1"/>
</dbReference>
<dbReference type="PROSITE" id="PS00710">
    <property type="entry name" value="PGM_PMM"/>
    <property type="match status" value="1"/>
</dbReference>
<evidence type="ECO:0000313" key="12">
    <source>
        <dbReference type="EMBL" id="PYE54446.1"/>
    </source>
</evidence>
<evidence type="ECO:0000313" key="13">
    <source>
        <dbReference type="Proteomes" id="UP000248326"/>
    </source>
</evidence>
<dbReference type="GO" id="GO:0005975">
    <property type="term" value="P:carbohydrate metabolic process"/>
    <property type="evidence" value="ECO:0007669"/>
    <property type="project" value="InterPro"/>
</dbReference>
<evidence type="ECO:0000256" key="2">
    <source>
        <dbReference type="ARBA" id="ARBA00010231"/>
    </source>
</evidence>
<dbReference type="GO" id="GO:0004614">
    <property type="term" value="F:phosphoglucomutase activity"/>
    <property type="evidence" value="ECO:0007669"/>
    <property type="project" value="InterPro"/>
</dbReference>
<dbReference type="CDD" id="cd05801">
    <property type="entry name" value="PGM_like3"/>
    <property type="match status" value="1"/>
</dbReference>
<evidence type="ECO:0000256" key="1">
    <source>
        <dbReference type="ARBA" id="ARBA00001946"/>
    </source>
</evidence>
<evidence type="ECO:0000256" key="7">
    <source>
        <dbReference type="RuleBase" id="RU004326"/>
    </source>
</evidence>
<dbReference type="GO" id="GO:0006166">
    <property type="term" value="P:purine ribonucleoside salvage"/>
    <property type="evidence" value="ECO:0007669"/>
    <property type="project" value="TreeGrafter"/>
</dbReference>
<keyword evidence="3" id="KW-0597">Phosphoprotein</keyword>
<name>A0A318SJI8_9DEIO</name>
<evidence type="ECO:0000256" key="5">
    <source>
        <dbReference type="ARBA" id="ARBA00022842"/>
    </source>
</evidence>
<sequence length="549" mass="57953">MTLHELAGRLAPAALLTNVPRLVSAYYSEHPDAADPAQRVAFGTSGHRGTSLNASFTDAHIAAISQAVAEQRRAEGVTGPLFLGMDTHALSEAAWTTAIEVLAANDVEVRFEAGRGFTPTPLVSHAILTYNKGRSQQLADGIVITPSHNPPQDGGLKYNPPTGGPADTSTTKAVQERANELLANGGAGIRRVPLARALRMPNVAAFDFVTPYVGTLSEAVDLEVIRASSLKIGVDPMGGASLATWERLAEDSGLNLTIVNDRVDPTFAFMHVDKDGKIRMDCSSPYAMAGLLNLRADFDVAVGNDPDADRHGIVTKDGLMNPNHFLAVCVRYLFAHRTAWRADVGVGKTLVSSAIIDRVTAELGRRLEEVPVGFKYFVPGLLSGSLGFGGEESAGASFLRRDGTPWTTDKDGIVLGLLAAEIAAVTGRVPSEHYREIEAKLGASSYARIDAPANAAQKKVLSNLSPELVTATSLAGEPILAKLTRAPGNNEPIGGLKVTTANAWFAARPSGTEDVYKIYAESFLGGEHLATVLSEAREVVDGAFSAAGL</sequence>
<evidence type="ECO:0000259" key="10">
    <source>
        <dbReference type="Pfam" id="PF02879"/>
    </source>
</evidence>
<dbReference type="PANTHER" id="PTHR45745:SF1">
    <property type="entry name" value="PHOSPHOGLUCOMUTASE 2B-RELATED"/>
    <property type="match status" value="1"/>
</dbReference>
<keyword evidence="4 7" id="KW-0479">Metal-binding</keyword>
<dbReference type="Proteomes" id="UP000248326">
    <property type="component" value="Unassembled WGS sequence"/>
</dbReference>
<accession>A0A318SJI8</accession>
<feature type="domain" description="Alpha-D-phosphohexomutase C-terminal" evidence="8">
    <location>
        <begin position="489"/>
        <end position="537"/>
    </location>
</feature>
<dbReference type="InterPro" id="IPR005852">
    <property type="entry name" value="PGM_a-D-Glc-sp"/>
</dbReference>
<evidence type="ECO:0000256" key="6">
    <source>
        <dbReference type="ARBA" id="ARBA00023235"/>
    </source>
</evidence>
<evidence type="ECO:0000259" key="8">
    <source>
        <dbReference type="Pfam" id="PF00408"/>
    </source>
</evidence>
<keyword evidence="5 7" id="KW-0460">Magnesium</keyword>
<dbReference type="AlphaFoldDB" id="A0A318SJI8"/>
<dbReference type="GO" id="GO:0008973">
    <property type="term" value="F:phosphopentomutase activity"/>
    <property type="evidence" value="ECO:0007669"/>
    <property type="project" value="TreeGrafter"/>
</dbReference>
<organism evidence="12 13">
    <name type="scientific">Deinococcus yavapaiensis KR-236</name>
    <dbReference type="NCBI Taxonomy" id="694435"/>
    <lineage>
        <taxon>Bacteria</taxon>
        <taxon>Thermotogati</taxon>
        <taxon>Deinococcota</taxon>
        <taxon>Deinococci</taxon>
        <taxon>Deinococcales</taxon>
        <taxon>Deinococcaceae</taxon>
        <taxon>Deinococcus</taxon>
    </lineage>
</organism>
<dbReference type="EMBL" id="QJSX01000005">
    <property type="protein sequence ID" value="PYE54446.1"/>
    <property type="molecule type" value="Genomic_DNA"/>
</dbReference>
<dbReference type="InterPro" id="IPR005844">
    <property type="entry name" value="A-D-PHexomutase_a/b/a-I"/>
</dbReference>
<keyword evidence="6" id="KW-0413">Isomerase</keyword>
<dbReference type="Pfam" id="PF02880">
    <property type="entry name" value="PGM_PMM_III"/>
    <property type="match status" value="1"/>
</dbReference>
<comment type="similarity">
    <text evidence="2 7">Belongs to the phosphohexose mutase family.</text>
</comment>
<dbReference type="Pfam" id="PF02878">
    <property type="entry name" value="PGM_PMM_I"/>
    <property type="match status" value="1"/>
</dbReference>
<dbReference type="SUPFAM" id="SSF53738">
    <property type="entry name" value="Phosphoglucomutase, first 3 domains"/>
    <property type="match status" value="3"/>
</dbReference>
<dbReference type="Gene3D" id="3.40.120.10">
    <property type="entry name" value="Alpha-D-Glucose-1,6-Bisphosphate, subunit A, domain 3"/>
    <property type="match status" value="3"/>
</dbReference>
<evidence type="ECO:0000259" key="11">
    <source>
        <dbReference type="Pfam" id="PF02880"/>
    </source>
</evidence>
<protein>
    <submittedName>
        <fullName evidence="12">Phosphoglucomutase</fullName>
    </submittedName>
</protein>
<evidence type="ECO:0000256" key="3">
    <source>
        <dbReference type="ARBA" id="ARBA00022553"/>
    </source>
</evidence>
<feature type="domain" description="Alpha-D-phosphohexomutase alpha/beta/alpha" evidence="11">
    <location>
        <begin position="321"/>
        <end position="437"/>
    </location>
</feature>
<dbReference type="OrthoDB" id="9806956at2"/>
<feature type="domain" description="Alpha-D-phosphohexomutase alpha/beta/alpha" evidence="9">
    <location>
        <begin position="40"/>
        <end position="180"/>
    </location>
</feature>
<dbReference type="Pfam" id="PF00408">
    <property type="entry name" value="PGM_PMM_IV"/>
    <property type="match status" value="1"/>
</dbReference>
<dbReference type="InterPro" id="IPR016055">
    <property type="entry name" value="A-D-PHexomutase_a/b/a-I/II/III"/>
</dbReference>
<comment type="caution">
    <text evidence="12">The sequence shown here is derived from an EMBL/GenBank/DDBJ whole genome shotgun (WGS) entry which is preliminary data.</text>
</comment>
<dbReference type="SUPFAM" id="SSF55957">
    <property type="entry name" value="Phosphoglucomutase, C-terminal domain"/>
    <property type="match status" value="1"/>
</dbReference>
<dbReference type="Pfam" id="PF02879">
    <property type="entry name" value="PGM_PMM_II"/>
    <property type="match status" value="1"/>
</dbReference>
<keyword evidence="13" id="KW-1185">Reference proteome</keyword>
<dbReference type="InterPro" id="IPR005843">
    <property type="entry name" value="A-D-PHexomutase_C"/>
</dbReference>
<dbReference type="Gene3D" id="3.30.310.50">
    <property type="entry name" value="Alpha-D-phosphohexomutase, C-terminal domain"/>
    <property type="match status" value="1"/>
</dbReference>
<reference evidence="12 13" key="1">
    <citation type="submission" date="2018-06" db="EMBL/GenBank/DDBJ databases">
        <title>Genomic Encyclopedia of Type Strains, Phase IV (KMG-IV): sequencing the most valuable type-strain genomes for metagenomic binning, comparative biology and taxonomic classification.</title>
        <authorList>
            <person name="Goeker M."/>
        </authorList>
    </citation>
    <scope>NUCLEOTIDE SEQUENCE [LARGE SCALE GENOMIC DNA]</scope>
    <source>
        <strain evidence="12 13">DSM 18048</strain>
    </source>
</reference>
<feature type="domain" description="Alpha-D-phosphohexomutase alpha/beta/alpha" evidence="10">
    <location>
        <begin position="211"/>
        <end position="318"/>
    </location>
</feature>
<proteinExistence type="inferred from homology"/>
<dbReference type="InterPro" id="IPR036900">
    <property type="entry name" value="A-D-PHexomutase_C_sf"/>
</dbReference>
<dbReference type="InterPro" id="IPR016066">
    <property type="entry name" value="A-D-PHexomutase_CS"/>
</dbReference>
<comment type="cofactor">
    <cofactor evidence="1">
        <name>Mg(2+)</name>
        <dbReference type="ChEBI" id="CHEBI:18420"/>
    </cofactor>
</comment>
<dbReference type="InterPro" id="IPR005845">
    <property type="entry name" value="A-D-PHexomutase_a/b/a-II"/>
</dbReference>
<gene>
    <name evidence="12" type="ORF">DES52_10583</name>
</gene>
<evidence type="ECO:0000256" key="4">
    <source>
        <dbReference type="ARBA" id="ARBA00022723"/>
    </source>
</evidence>
<dbReference type="NCBIfam" id="TIGR01132">
    <property type="entry name" value="pgm"/>
    <property type="match status" value="1"/>
</dbReference>
<dbReference type="InterPro" id="IPR005846">
    <property type="entry name" value="A-D-PHexomutase_a/b/a-III"/>
</dbReference>
<dbReference type="GO" id="GO:0000287">
    <property type="term" value="F:magnesium ion binding"/>
    <property type="evidence" value="ECO:0007669"/>
    <property type="project" value="InterPro"/>
</dbReference>
<evidence type="ECO:0000259" key="9">
    <source>
        <dbReference type="Pfam" id="PF02878"/>
    </source>
</evidence>
<dbReference type="RefSeq" id="WP_110886232.1">
    <property type="nucleotide sequence ID" value="NZ_QJSX01000005.1"/>
</dbReference>